<protein>
    <recommendedName>
        <fullName evidence="3">F-box domain-containing protein</fullName>
    </recommendedName>
</protein>
<dbReference type="EMBL" id="KQ085949">
    <property type="protein sequence ID" value="KLO14082.1"/>
    <property type="molecule type" value="Genomic_DNA"/>
</dbReference>
<gene>
    <name evidence="1" type="ORF">SCHPADRAFT_889555</name>
</gene>
<dbReference type="AlphaFoldDB" id="A0A0H2RR58"/>
<name>A0A0H2RR58_9AGAM</name>
<evidence type="ECO:0000313" key="2">
    <source>
        <dbReference type="Proteomes" id="UP000053477"/>
    </source>
</evidence>
<evidence type="ECO:0008006" key="3">
    <source>
        <dbReference type="Google" id="ProtNLM"/>
    </source>
</evidence>
<dbReference type="Gene3D" id="3.80.10.10">
    <property type="entry name" value="Ribonuclease Inhibitor"/>
    <property type="match status" value="1"/>
</dbReference>
<proteinExistence type="predicted"/>
<dbReference type="InterPro" id="IPR032675">
    <property type="entry name" value="LRR_dom_sf"/>
</dbReference>
<dbReference type="Proteomes" id="UP000053477">
    <property type="component" value="Unassembled WGS sequence"/>
</dbReference>
<organism evidence="1 2">
    <name type="scientific">Schizopora paradoxa</name>
    <dbReference type="NCBI Taxonomy" id="27342"/>
    <lineage>
        <taxon>Eukaryota</taxon>
        <taxon>Fungi</taxon>
        <taxon>Dikarya</taxon>
        <taxon>Basidiomycota</taxon>
        <taxon>Agaricomycotina</taxon>
        <taxon>Agaricomycetes</taxon>
        <taxon>Hymenochaetales</taxon>
        <taxon>Schizoporaceae</taxon>
        <taxon>Schizopora</taxon>
    </lineage>
</organism>
<sequence length="597" mass="68694">MAKRKKQSPYPDVYEEGTEEYEISHIDPAGMSQISEILKRLKRTKGYIGPQLEWYDKAFPDNEVPFVYSPMQDVVDKRALEQALETKKVLGSAVSALSKLLRITSRQLEFCEDAVRSYQKRRGLFSLPDDILCIVLEFASLPFYPYDSDIDVAIRSVKLATMLSHTCKRFRDIIIRSSIYWRCINNEMRNQDLVSTCLSRCTRPNVEVSLEMPFFKPTYVQMEKLHRRDRPFIGIALQNRERWRSFALYANRERWVILGESQPEYLQIYAELTKEIEFPNLTAISIRYPDSMLFRQVREDKISEAAMHFYRYWSTPKLRVLSVEQFIPIPFPGTLSLSSLDVHLKDEARAKEPENLPIVFDAKSFVSFLQACPALESLDISLQSMKASIQPQTLTRLAMPRLAYLKLNFKHCNSTTLKGFFDAVRFPFVTSMELEIDASHKKGGAPGTLFDDIFFAVMPNSEVYPRLVNLTLDASVDYIWDRDSEDHPIIWGEFAIPFSSMTTVKHLTLTASESEVLPVSDSDQLPALRTFTIRRSSEIEKTWLARFCNQMKSQGHLDSLRISVDDSCSFLNESGLRGTLSEDDILQLIALDDSLVD</sequence>
<keyword evidence="2" id="KW-1185">Reference proteome</keyword>
<accession>A0A0H2RR58</accession>
<evidence type="ECO:0000313" key="1">
    <source>
        <dbReference type="EMBL" id="KLO14082.1"/>
    </source>
</evidence>
<dbReference type="InParanoid" id="A0A0H2RR58"/>
<reference evidence="1 2" key="1">
    <citation type="submission" date="2015-04" db="EMBL/GenBank/DDBJ databases">
        <title>Complete genome sequence of Schizopora paradoxa KUC8140, a cosmopolitan wood degrader in East Asia.</title>
        <authorList>
            <consortium name="DOE Joint Genome Institute"/>
            <person name="Min B."/>
            <person name="Park H."/>
            <person name="Jang Y."/>
            <person name="Kim J.-J."/>
            <person name="Kim K.H."/>
            <person name="Pangilinan J."/>
            <person name="Lipzen A."/>
            <person name="Riley R."/>
            <person name="Grigoriev I.V."/>
            <person name="Spatafora J.W."/>
            <person name="Choi I.-G."/>
        </authorList>
    </citation>
    <scope>NUCLEOTIDE SEQUENCE [LARGE SCALE GENOMIC DNA]</scope>
    <source>
        <strain evidence="1 2">KUC8140</strain>
    </source>
</reference>